<protein>
    <submittedName>
        <fullName evidence="2">Uncharacterized protein</fullName>
    </submittedName>
</protein>
<comment type="caution">
    <text evidence="2">The sequence shown here is derived from an EMBL/GenBank/DDBJ whole genome shotgun (WGS) entry which is preliminary data.</text>
</comment>
<accession>A0A433QAQ7</accession>
<evidence type="ECO:0000256" key="1">
    <source>
        <dbReference type="SAM" id="MobiDB-lite"/>
    </source>
</evidence>
<feature type="region of interest" description="Disordered" evidence="1">
    <location>
        <begin position="99"/>
        <end position="152"/>
    </location>
</feature>
<sequence length="315" mass="35181">MSRWEHGPSTLLKNLQSYKLVTGQLDPNQLYREQRRKSGRRDDVHLEQGGIVGSVLHESLRAERPAKRQRHEAVTAGKVGYGFERPDMAVPGEFSLTKRSVNRHESSSSHPPSTPAERSVLTTPTASLFPGYRPYDDARVPKPKNATVGQHSNNNVAYDLNIAADDAAAIRSEHKNPKPVDFFGLSNLFVDEDADGSDIDEDGEDLVHEDRVHSVRHDTTGTTSVKSPHLQPINALDALASLYGDDNSDDEEERSFGNGTHHFHTFLQPSPSSTMTSWRCEKDQQRNRSTNRVCDLAGTLWYEFTQVSGKGSFRF</sequence>
<evidence type="ECO:0000313" key="3">
    <source>
        <dbReference type="Proteomes" id="UP000274822"/>
    </source>
</evidence>
<name>A0A433QAQ7_9FUNG</name>
<dbReference type="Proteomes" id="UP000274822">
    <property type="component" value="Unassembled WGS sequence"/>
</dbReference>
<evidence type="ECO:0000313" key="2">
    <source>
        <dbReference type="EMBL" id="RUS26888.1"/>
    </source>
</evidence>
<dbReference type="EMBL" id="RBNJ01009440">
    <property type="protein sequence ID" value="RUS26888.1"/>
    <property type="molecule type" value="Genomic_DNA"/>
</dbReference>
<reference evidence="2 3" key="1">
    <citation type="journal article" date="2018" name="New Phytol.">
        <title>Phylogenomics of Endogonaceae and evolution of mycorrhizas within Mucoromycota.</title>
        <authorList>
            <person name="Chang Y."/>
            <person name="Desiro A."/>
            <person name="Na H."/>
            <person name="Sandor L."/>
            <person name="Lipzen A."/>
            <person name="Clum A."/>
            <person name="Barry K."/>
            <person name="Grigoriev I.V."/>
            <person name="Martin F.M."/>
            <person name="Stajich J.E."/>
            <person name="Smith M.E."/>
            <person name="Bonito G."/>
            <person name="Spatafora J.W."/>
        </authorList>
    </citation>
    <scope>NUCLEOTIDE SEQUENCE [LARGE SCALE GENOMIC DNA]</scope>
    <source>
        <strain evidence="2 3">AD002</strain>
    </source>
</reference>
<dbReference type="AlphaFoldDB" id="A0A433QAQ7"/>
<gene>
    <name evidence="2" type="ORF">BC938DRAFT_483988</name>
</gene>
<organism evidence="2 3">
    <name type="scientific">Jimgerdemannia flammicorona</name>
    <dbReference type="NCBI Taxonomy" id="994334"/>
    <lineage>
        <taxon>Eukaryota</taxon>
        <taxon>Fungi</taxon>
        <taxon>Fungi incertae sedis</taxon>
        <taxon>Mucoromycota</taxon>
        <taxon>Mucoromycotina</taxon>
        <taxon>Endogonomycetes</taxon>
        <taxon>Endogonales</taxon>
        <taxon>Endogonaceae</taxon>
        <taxon>Jimgerdemannia</taxon>
    </lineage>
</organism>
<keyword evidence="3" id="KW-1185">Reference proteome</keyword>
<proteinExistence type="predicted"/>